<dbReference type="InterPro" id="IPR036705">
    <property type="entry name" value="Ribosyl_crysJ1_sf"/>
</dbReference>
<dbReference type="EC" id="3.2.2.-" evidence="1"/>
<protein>
    <submittedName>
        <fullName evidence="1">ADP-ribosylglycohydrolase family protein</fullName>
        <ecNumber evidence="1">3.2.2.-</ecNumber>
    </submittedName>
</protein>
<evidence type="ECO:0000313" key="1">
    <source>
        <dbReference type="EMBL" id="MFC4676563.1"/>
    </source>
</evidence>
<dbReference type="PROSITE" id="PS51257">
    <property type="entry name" value="PROKAR_LIPOPROTEIN"/>
    <property type="match status" value="1"/>
</dbReference>
<keyword evidence="1" id="KW-0378">Hydrolase</keyword>
<accession>A0ABV9L3N4</accession>
<evidence type="ECO:0000313" key="2">
    <source>
        <dbReference type="Proteomes" id="UP001596023"/>
    </source>
</evidence>
<sequence>MKKEQLVIIILVLFALFSCKQVEEFPPEVTLTKERLLDKIKGGWAGQALGVTYGSSTEFKFNGTFIQDYQPIEWYEGYVKDVMTERPGIYDDIYMDLTFVEVFERVGMDAPVDSFAHAFAHADYELWHANQVARYNIVKRVKDPGHWLNNPHADDIDYQIEADYAGLMTPGMPNTASEISDKIGHIMNSGDGWYGGVYVGAMYSLAFISDDIGFVVSEALKTIPQQSKFYKCIADVIKWHKQYPNDWHQTWFKIQKKHSEDIGCPDGVFEAFNIDATINAAYVVLGLLYGEGNYTKTIDISTRAGYDSDCNPATAGGILGTILGYSNIPEYWMKGLKDAEDINFKYTDISLNKVYEMSLKHALYMIEKNGGKVEEENIFIKTQKPVAVHLEQNFEGMYPSKKVEFYSTDKNPVEFEFEGTGFVLRGDAQRRHEKAPYGELTAKLYIDGVEVETAEFPMSYKYRRHDLFWKYQLPFGKHKVKVEYAPNDDYRLRTWDYVIYSDKPAITKHSE</sequence>
<name>A0ABV9L3N4_9BACT</name>
<dbReference type="EMBL" id="JBHSGN010000144">
    <property type="protein sequence ID" value="MFC4676563.1"/>
    <property type="molecule type" value="Genomic_DNA"/>
</dbReference>
<dbReference type="Proteomes" id="UP001596023">
    <property type="component" value="Unassembled WGS sequence"/>
</dbReference>
<organism evidence="1 2">
    <name type="scientific">Dysgonomonas termitidis</name>
    <dbReference type="NCBI Taxonomy" id="1516126"/>
    <lineage>
        <taxon>Bacteria</taxon>
        <taxon>Pseudomonadati</taxon>
        <taxon>Bacteroidota</taxon>
        <taxon>Bacteroidia</taxon>
        <taxon>Bacteroidales</taxon>
        <taxon>Dysgonomonadaceae</taxon>
        <taxon>Dysgonomonas</taxon>
    </lineage>
</organism>
<dbReference type="GO" id="GO:0016798">
    <property type="term" value="F:hydrolase activity, acting on glycosyl bonds"/>
    <property type="evidence" value="ECO:0007669"/>
    <property type="project" value="UniProtKB-KW"/>
</dbReference>
<keyword evidence="1" id="KW-0326">Glycosidase</keyword>
<dbReference type="Pfam" id="PF03747">
    <property type="entry name" value="ADP_ribosyl_GH"/>
    <property type="match status" value="1"/>
</dbReference>
<dbReference type="SUPFAM" id="SSF101478">
    <property type="entry name" value="ADP-ribosylglycohydrolase"/>
    <property type="match status" value="1"/>
</dbReference>
<comment type="caution">
    <text evidence="1">The sequence shown here is derived from an EMBL/GenBank/DDBJ whole genome shotgun (WGS) entry which is preliminary data.</text>
</comment>
<proteinExistence type="predicted"/>
<dbReference type="InterPro" id="IPR005502">
    <property type="entry name" value="Ribosyl_crysJ1"/>
</dbReference>
<dbReference type="Gene3D" id="2.60.120.260">
    <property type="entry name" value="Galactose-binding domain-like"/>
    <property type="match status" value="1"/>
</dbReference>
<reference evidence="2" key="1">
    <citation type="journal article" date="2019" name="Int. J. Syst. Evol. Microbiol.">
        <title>The Global Catalogue of Microorganisms (GCM) 10K type strain sequencing project: providing services to taxonomists for standard genome sequencing and annotation.</title>
        <authorList>
            <consortium name="The Broad Institute Genomics Platform"/>
            <consortium name="The Broad Institute Genome Sequencing Center for Infectious Disease"/>
            <person name="Wu L."/>
            <person name="Ma J."/>
        </authorList>
    </citation>
    <scope>NUCLEOTIDE SEQUENCE [LARGE SCALE GENOMIC DNA]</scope>
    <source>
        <strain evidence="2">CCUG 66188</strain>
    </source>
</reference>
<dbReference type="RefSeq" id="WP_380000929.1">
    <property type="nucleotide sequence ID" value="NZ_JBHSGN010000144.1"/>
</dbReference>
<keyword evidence="2" id="KW-1185">Reference proteome</keyword>
<gene>
    <name evidence="1" type="ORF">ACFO6W_23050</name>
</gene>
<dbReference type="Gene3D" id="1.10.4080.10">
    <property type="entry name" value="ADP-ribosylation/Crystallin J1"/>
    <property type="match status" value="1"/>
</dbReference>